<evidence type="ECO:0000256" key="4">
    <source>
        <dbReference type="ARBA" id="ARBA00012723"/>
    </source>
</evidence>
<dbReference type="Proteomes" id="UP000694700">
    <property type="component" value="Unplaced"/>
</dbReference>
<evidence type="ECO:0000256" key="2">
    <source>
        <dbReference type="ARBA" id="ARBA00004319"/>
    </source>
</evidence>
<evidence type="ECO:0000256" key="10">
    <source>
        <dbReference type="ARBA" id="ARBA00023235"/>
    </source>
</evidence>
<dbReference type="FunFam" id="3.40.30.10:FF:000042">
    <property type="entry name" value="protein disulfide-isomerase A2"/>
    <property type="match status" value="1"/>
</dbReference>
<dbReference type="PROSITE" id="PS00194">
    <property type="entry name" value="THIOREDOXIN_1"/>
    <property type="match status" value="2"/>
</dbReference>
<evidence type="ECO:0000256" key="6">
    <source>
        <dbReference type="ARBA" id="ARBA00022737"/>
    </source>
</evidence>
<dbReference type="NCBIfam" id="TIGR01130">
    <property type="entry name" value="ER_PDI_fam"/>
    <property type="match status" value="1"/>
</dbReference>
<dbReference type="EC" id="5.3.4.1" evidence="4 14"/>
<feature type="chain" id="PRO_5034442754" description="Protein disulfide-isomerase" evidence="14">
    <location>
        <begin position="26"/>
        <end position="557"/>
    </location>
</feature>
<evidence type="ECO:0000259" key="16">
    <source>
        <dbReference type="PROSITE" id="PS51352"/>
    </source>
</evidence>
<dbReference type="Pfam" id="PF00085">
    <property type="entry name" value="Thioredoxin"/>
    <property type="match status" value="2"/>
</dbReference>
<dbReference type="Pfam" id="PF13848">
    <property type="entry name" value="Thioredoxin_6"/>
    <property type="match status" value="1"/>
</dbReference>
<feature type="compositionally biased region" description="Acidic residues" evidence="15">
    <location>
        <begin position="516"/>
        <end position="539"/>
    </location>
</feature>
<feature type="compositionally biased region" description="Basic and acidic residues" evidence="15">
    <location>
        <begin position="540"/>
        <end position="557"/>
    </location>
</feature>
<evidence type="ECO:0000256" key="8">
    <source>
        <dbReference type="ARBA" id="ARBA00023157"/>
    </source>
</evidence>
<dbReference type="InterPro" id="IPR005792">
    <property type="entry name" value="Prot_disulphide_isomerase"/>
</dbReference>
<reference evidence="17" key="1">
    <citation type="submission" date="2025-08" db="UniProtKB">
        <authorList>
            <consortium name="Ensembl"/>
        </authorList>
    </citation>
    <scope>IDENTIFICATION</scope>
</reference>
<dbReference type="NCBIfam" id="TIGR01126">
    <property type="entry name" value="pdi_dom"/>
    <property type="match status" value="1"/>
</dbReference>
<dbReference type="Gene3D" id="3.40.30.10">
    <property type="entry name" value="Glutaredoxin"/>
    <property type="match status" value="4"/>
</dbReference>
<protein>
    <recommendedName>
        <fullName evidence="4 14">Protein disulfide-isomerase</fullName>
        <ecNumber evidence="4 14">5.3.4.1</ecNumber>
    </recommendedName>
</protein>
<dbReference type="InterPro" id="IPR005788">
    <property type="entry name" value="PDI_thioredoxin-like_dom"/>
</dbReference>
<dbReference type="AlphaFoldDB" id="A0A8C1W3J7"/>
<dbReference type="CDD" id="cd02982">
    <property type="entry name" value="PDI_b'_family"/>
    <property type="match status" value="1"/>
</dbReference>
<name>A0A8C1W3J7_CYPCA</name>
<dbReference type="CDD" id="cd02961">
    <property type="entry name" value="PDI_a_family"/>
    <property type="match status" value="1"/>
</dbReference>
<feature type="region of interest" description="Disordered" evidence="15">
    <location>
        <begin position="505"/>
        <end position="557"/>
    </location>
</feature>
<dbReference type="FunFam" id="3.40.30.10:FF:000023">
    <property type="entry name" value="Protein disulfide-isomerase"/>
    <property type="match status" value="1"/>
</dbReference>
<dbReference type="PROSITE" id="PS51352">
    <property type="entry name" value="THIOREDOXIN_2"/>
    <property type="match status" value="2"/>
</dbReference>
<dbReference type="SUPFAM" id="SSF52833">
    <property type="entry name" value="Thioredoxin-like"/>
    <property type="match status" value="4"/>
</dbReference>
<evidence type="ECO:0000256" key="13">
    <source>
        <dbReference type="RuleBase" id="RU004208"/>
    </source>
</evidence>
<evidence type="ECO:0000256" key="1">
    <source>
        <dbReference type="ARBA" id="ARBA00001182"/>
    </source>
</evidence>
<feature type="signal peptide" evidence="14">
    <location>
        <begin position="1"/>
        <end position="25"/>
    </location>
</feature>
<dbReference type="GO" id="GO:0006457">
    <property type="term" value="P:protein folding"/>
    <property type="evidence" value="ECO:0007669"/>
    <property type="project" value="TreeGrafter"/>
</dbReference>
<comment type="subcellular location">
    <subcellularLocation>
        <location evidence="2">Endoplasmic reticulum lumen</location>
    </subcellularLocation>
</comment>
<dbReference type="GO" id="GO:0034976">
    <property type="term" value="P:response to endoplasmic reticulum stress"/>
    <property type="evidence" value="ECO:0007669"/>
    <property type="project" value="TreeGrafter"/>
</dbReference>
<evidence type="ECO:0000256" key="15">
    <source>
        <dbReference type="SAM" id="MobiDB-lite"/>
    </source>
</evidence>
<evidence type="ECO:0000313" key="18">
    <source>
        <dbReference type="Proteomes" id="UP000694700"/>
    </source>
</evidence>
<evidence type="ECO:0000256" key="12">
    <source>
        <dbReference type="PIRSR" id="PIRSR605792-51"/>
    </source>
</evidence>
<evidence type="ECO:0000256" key="5">
    <source>
        <dbReference type="ARBA" id="ARBA00022729"/>
    </source>
</evidence>
<dbReference type="GO" id="GO:0005788">
    <property type="term" value="C:endoplasmic reticulum lumen"/>
    <property type="evidence" value="ECO:0007669"/>
    <property type="project" value="UniProtKB-SubCell"/>
</dbReference>
<keyword evidence="6" id="KW-0677">Repeat</keyword>
<evidence type="ECO:0000256" key="11">
    <source>
        <dbReference type="ARBA" id="ARBA00023284"/>
    </source>
</evidence>
<evidence type="ECO:0000256" key="9">
    <source>
        <dbReference type="ARBA" id="ARBA00023186"/>
    </source>
</evidence>
<organism evidence="17 18">
    <name type="scientific">Cyprinus carpio</name>
    <name type="common">Common carp</name>
    <dbReference type="NCBI Taxonomy" id="7962"/>
    <lineage>
        <taxon>Eukaryota</taxon>
        <taxon>Metazoa</taxon>
        <taxon>Chordata</taxon>
        <taxon>Craniata</taxon>
        <taxon>Vertebrata</taxon>
        <taxon>Euteleostomi</taxon>
        <taxon>Actinopterygii</taxon>
        <taxon>Neopterygii</taxon>
        <taxon>Teleostei</taxon>
        <taxon>Ostariophysi</taxon>
        <taxon>Cypriniformes</taxon>
        <taxon>Cyprinidae</taxon>
        <taxon>Cyprininae</taxon>
        <taxon>Cyprinus</taxon>
    </lineage>
</organism>
<comment type="catalytic activity">
    <reaction evidence="1 14">
        <text>Catalyzes the rearrangement of -S-S- bonds in proteins.</text>
        <dbReference type="EC" id="5.3.4.1"/>
    </reaction>
</comment>
<feature type="disulfide bond" description="Redox-active" evidence="12">
    <location>
        <begin position="432"/>
        <end position="435"/>
    </location>
</feature>
<dbReference type="PRINTS" id="PR00421">
    <property type="entry name" value="THIOREDOXIN"/>
</dbReference>
<sequence>MNCSIMRFLHILGFTLLLCGLCVRAEEETVKEAEDSSEEDTEPEKPEKTDEITEEKDVLVLHSVNFDRALSENKYLLVEFYAPWCGHCRSLEPIYAEVAGLLKNESSEARLAKVDAAEERDLAAEFNVDSFPTLKFFKDGNRQNVTDFSGKRTVKGITRWLERHTGPSATVLNDVKSVEALLDANDVVVVGFFQDLEGDKAKTFYDVTLIAVDVNFGITSNLELFKKYDVKSDSLVLFKKFDERRADLPLTEESKLDKGEMISFIQTNSMKLVIPFNEENAEQIFSSKVRNHMILFINTTVESQNALLEDFRDVASEFKEKVLFITLDVTSDKVDHVLKYFSVSANDAPIIRLINTKKVVTYTMEGSTINKDALRTFCQGVLDGTVKPFLKTQEIPEDWDKNPVKVLVGKNFNKVAFDETKNVFVEFYAPWCGHCQQLAPIWDELGEKYKDHENIVIAKMDASENDVENVTIPGFPTIKYFSAGAEKKIVDYNGKRDLETFSKFLDNGGVLPEEERKDDDDEDESDDEDDDDDEDEVSDEQIKESPKSTHETSKDEL</sequence>
<keyword evidence="10 14" id="KW-0413">Isomerase</keyword>
<keyword evidence="11 12" id="KW-0676">Redox-active center</keyword>
<feature type="domain" description="Thioredoxin" evidence="16">
    <location>
        <begin position="381"/>
        <end position="510"/>
    </location>
</feature>
<dbReference type="CDD" id="cd02981">
    <property type="entry name" value="PDI_b_family"/>
    <property type="match status" value="1"/>
</dbReference>
<evidence type="ECO:0000256" key="7">
    <source>
        <dbReference type="ARBA" id="ARBA00022824"/>
    </source>
</evidence>
<accession>A0A8C1W3J7</accession>
<dbReference type="PANTHER" id="PTHR18929:SF93">
    <property type="entry name" value="PROTEIN DISULFIDE-ISOMERASE A2"/>
    <property type="match status" value="1"/>
</dbReference>
<dbReference type="InterPro" id="IPR017937">
    <property type="entry name" value="Thioredoxin_CS"/>
</dbReference>
<dbReference type="InterPro" id="IPR013766">
    <property type="entry name" value="Thioredoxin_domain"/>
</dbReference>
<keyword evidence="9" id="KW-0143">Chaperone</keyword>
<dbReference type="GO" id="GO:0003756">
    <property type="term" value="F:protein disulfide isomerase activity"/>
    <property type="evidence" value="ECO:0007669"/>
    <property type="project" value="UniProtKB-EC"/>
</dbReference>
<keyword evidence="8 12" id="KW-1015">Disulfide bond</keyword>
<keyword evidence="7" id="KW-0256">Endoplasmic reticulum</keyword>
<dbReference type="CDD" id="cd02995">
    <property type="entry name" value="PDI_a_PDI_a'_C"/>
    <property type="match status" value="1"/>
</dbReference>
<evidence type="ECO:0000256" key="3">
    <source>
        <dbReference type="ARBA" id="ARBA00006347"/>
    </source>
</evidence>
<evidence type="ECO:0000256" key="14">
    <source>
        <dbReference type="RuleBase" id="RU361130"/>
    </source>
</evidence>
<dbReference type="PANTHER" id="PTHR18929">
    <property type="entry name" value="PROTEIN DISULFIDE ISOMERASE"/>
    <property type="match status" value="1"/>
</dbReference>
<feature type="compositionally biased region" description="Basic and acidic residues" evidence="15">
    <location>
        <begin position="43"/>
        <end position="53"/>
    </location>
</feature>
<dbReference type="FunFam" id="3.40.30.10:FF:000027">
    <property type="entry name" value="protein disulfide-isomerase A2"/>
    <property type="match status" value="1"/>
</dbReference>
<comment type="similarity">
    <text evidence="3 13">Belongs to the protein disulfide isomerase family.</text>
</comment>
<dbReference type="InterPro" id="IPR036249">
    <property type="entry name" value="Thioredoxin-like_sf"/>
</dbReference>
<feature type="region of interest" description="Disordered" evidence="15">
    <location>
        <begin position="30"/>
        <end position="53"/>
    </location>
</feature>
<dbReference type="Ensembl" id="ENSCCRT00015063001.1">
    <property type="protein sequence ID" value="ENSCCRP00015061018.1"/>
    <property type="gene ID" value="ENSCCRG00015024855.1"/>
</dbReference>
<feature type="domain" description="Thioredoxin" evidence="16">
    <location>
        <begin position="27"/>
        <end position="166"/>
    </location>
</feature>
<proteinExistence type="inferred from homology"/>
<keyword evidence="5 14" id="KW-0732">Signal</keyword>
<evidence type="ECO:0000313" key="17">
    <source>
        <dbReference type="Ensembl" id="ENSCCRP00015061018.1"/>
    </source>
</evidence>
<feature type="disulfide bond" description="Redox-active" evidence="12">
    <location>
        <begin position="85"/>
        <end position="88"/>
    </location>
</feature>